<gene>
    <name evidence="1" type="ORF">MQ095_14410</name>
</gene>
<reference evidence="1 2" key="1">
    <citation type="submission" date="2022-03" db="EMBL/GenBank/DDBJ databases">
        <title>Survey of Intraspecific Variation of Edwardsiella anguillarum Isolates from Non-Anguillid Fish Host Originating from Varied Geographic Locations.</title>
        <authorList>
            <person name="Armwood A.R."/>
            <person name="Woodyard E."/>
            <person name="Waldbieser G.C."/>
            <person name="Camus A.C."/>
            <person name="Divya D."/>
            <person name="Tekedar H."/>
            <person name="Soto E."/>
            <person name="Stein C."/>
            <person name="Ucko M."/>
            <person name="Ware C."/>
            <person name="Griffin M.J."/>
        </authorList>
    </citation>
    <scope>NUCLEOTIDE SEQUENCE [LARGE SCALE GENOMIC DNA]</scope>
    <source>
        <strain evidence="1 2">R18-35-2</strain>
    </source>
</reference>
<dbReference type="Proteomes" id="UP001238370">
    <property type="component" value="Chromosome"/>
</dbReference>
<protein>
    <submittedName>
        <fullName evidence="1">Uncharacterized protein</fullName>
    </submittedName>
</protein>
<evidence type="ECO:0000313" key="1">
    <source>
        <dbReference type="EMBL" id="WHP85817.1"/>
    </source>
</evidence>
<keyword evidence="2" id="KW-1185">Reference proteome</keyword>
<accession>A0ABY8SJC0</accession>
<sequence>MKESRDSDRRQGRYRIGLKYTW</sequence>
<dbReference type="EMBL" id="CP094302">
    <property type="protein sequence ID" value="WHP85817.1"/>
    <property type="molecule type" value="Genomic_DNA"/>
</dbReference>
<name>A0ABY8SJC0_9GAMM</name>
<organism evidence="1 2">
    <name type="scientific">Edwardsiella anguillarum</name>
    <dbReference type="NCBI Taxonomy" id="1821960"/>
    <lineage>
        <taxon>Bacteria</taxon>
        <taxon>Pseudomonadati</taxon>
        <taxon>Pseudomonadota</taxon>
        <taxon>Gammaproteobacteria</taxon>
        <taxon>Enterobacterales</taxon>
        <taxon>Hafniaceae</taxon>
        <taxon>Edwardsiella</taxon>
    </lineage>
</organism>
<proteinExistence type="predicted"/>
<evidence type="ECO:0000313" key="2">
    <source>
        <dbReference type="Proteomes" id="UP001238370"/>
    </source>
</evidence>